<reference evidence="2" key="1">
    <citation type="submission" date="2025-08" db="UniProtKB">
        <authorList>
            <consortium name="RefSeq"/>
        </authorList>
    </citation>
    <scope>IDENTIFICATION</scope>
    <source>
        <tissue evidence="2">Whole body</tissue>
    </source>
</reference>
<dbReference type="AlphaFoldDB" id="A0A6J1RCB8"/>
<sequence>MIIGQATLGIEMLEYLLKFDAVILPTTINGCGLTTGIAMAIKGLNLEIEVIEVYRSDFNRHVENIRMLTHSYDELEIPVTEYTWHEDPRGVLNPLFDRSIMVDDDLVVRAEHKLKKDNIDDFNAAIGLAAFLSGELDDLREKRVLLPLFGKIDLMNELRNEQSLETLRETLANSLE</sequence>
<gene>
    <name evidence="2" type="primary">LOC112466533</name>
</gene>
<dbReference type="Gene3D" id="3.40.50.1100">
    <property type="match status" value="1"/>
</dbReference>
<proteinExistence type="predicted"/>
<keyword evidence="1" id="KW-1185">Reference proteome</keyword>
<dbReference type="RefSeq" id="XP_024890425.1">
    <property type="nucleotide sequence ID" value="XM_025034657.1"/>
</dbReference>
<evidence type="ECO:0000313" key="2">
    <source>
        <dbReference type="RefSeq" id="XP_024890425.1"/>
    </source>
</evidence>
<organism evidence="1 2">
    <name type="scientific">Temnothorax curvispinosus</name>
    <dbReference type="NCBI Taxonomy" id="300111"/>
    <lineage>
        <taxon>Eukaryota</taxon>
        <taxon>Metazoa</taxon>
        <taxon>Ecdysozoa</taxon>
        <taxon>Arthropoda</taxon>
        <taxon>Hexapoda</taxon>
        <taxon>Insecta</taxon>
        <taxon>Pterygota</taxon>
        <taxon>Neoptera</taxon>
        <taxon>Endopterygota</taxon>
        <taxon>Hymenoptera</taxon>
        <taxon>Apocrita</taxon>
        <taxon>Aculeata</taxon>
        <taxon>Formicoidea</taxon>
        <taxon>Formicidae</taxon>
        <taxon>Myrmicinae</taxon>
        <taxon>Temnothorax</taxon>
    </lineage>
</organism>
<name>A0A6J1RCB8_9HYME</name>
<dbReference type="SUPFAM" id="SSF53686">
    <property type="entry name" value="Tryptophan synthase beta subunit-like PLP-dependent enzymes"/>
    <property type="match status" value="1"/>
</dbReference>
<accession>A0A6J1RCB8</accession>
<evidence type="ECO:0000313" key="1">
    <source>
        <dbReference type="Proteomes" id="UP000504618"/>
    </source>
</evidence>
<dbReference type="InterPro" id="IPR036052">
    <property type="entry name" value="TrpB-like_PALP_sf"/>
</dbReference>
<dbReference type="GeneID" id="112466533"/>
<dbReference type="OrthoDB" id="4418812at2759"/>
<dbReference type="Proteomes" id="UP000504618">
    <property type="component" value="Unplaced"/>
</dbReference>
<protein>
    <submittedName>
        <fullName evidence="2">Uncharacterized protein LOC112466533</fullName>
    </submittedName>
</protein>